<reference evidence="3 4" key="1">
    <citation type="journal article" date="2018" name="BMC Genomics">
        <title>The genome of Naegleria lovaniensis, the basis for a comparative approach to unravel pathogenicity factors of the human pathogenic amoeba N. fowleri.</title>
        <authorList>
            <person name="Liechti N."/>
            <person name="Schurch N."/>
            <person name="Bruggmann R."/>
            <person name="Wittwer M."/>
        </authorList>
    </citation>
    <scope>NUCLEOTIDE SEQUENCE [LARGE SCALE GENOMIC DNA]</scope>
    <source>
        <strain evidence="3 4">ATCC 30569</strain>
    </source>
</reference>
<keyword evidence="4" id="KW-1185">Reference proteome</keyword>
<accession>A0AA88KN59</accession>
<dbReference type="Proteomes" id="UP000816034">
    <property type="component" value="Unassembled WGS sequence"/>
</dbReference>
<sequence>MENYYVIKILGRGSEGQVVLAEHKKTQEQIAIKRMEWASYEDANIHLNEAQKLRDLSHKNIIKYLSVFLHQYSKKAETLYVCLCLEYCPGGDLQQLITSTIKKGKMKEEAIVNYAEQIAEGLRYLHEHNIIHRDLKPQNILIASDGVLKIGDFGISREISTHSIPKTQCGTLEYMSYEMLNKEPYDQLTDMYSYGVILFQMMIGKSIMFSMELRKNPNLFMDLEHQCIEDLGYSRDLFQLAKSLVSYDTRERPSAEQCLKKLNRLKAHSSKHHGKLNLVLQDFKALTNDLKLRVFAFLHIEDMYHMGLTCMEFYNLWEQHWWKLLITSTKLGKEITKSLLQESQGVGSSSPTCSSSRRKRSGSAKSSHSDLSNVHNTNSSSIMNTTIRALNLSITSSSSVHNSLEINIFKQQVFNYVKFQKPKKRRDMNKRGRNVVSEIHPSQIDEAALFMARSLMFGFSSLSNDEELSQRNDHQNNNSKVFMNSRVEQQQQQQQPPLNTLIQKRKNNIEGHVSSSPISMDSPQSNSSSSSTATTTITEKSSSLEDTRDLKHDLKKIPPHTRHDVSHASSRSFMSSLHPLLKYIFNISHPLEFSEEEKDGKNYRDHVESKISKEAILFLCKLVIKYGCKYGRVYVNVKFPVDAQPKEIQALSIWQDPYNTKGIGFWRMLKLGIVKAPKSLGLKSIYRSIKAAECMENIHSQLMPIHEKPHWTLLALLVSPLERKKGLGSEVLMPILRASDEATLPIFTILYHHQEEEPCTHEKVIKELSENRDRTNKKYNQERDALSVVSYGGASDVEAH</sequence>
<dbReference type="GO" id="GO:0004674">
    <property type="term" value="F:protein serine/threonine kinase activity"/>
    <property type="evidence" value="ECO:0007669"/>
    <property type="project" value="InterPro"/>
</dbReference>
<dbReference type="EMBL" id="PYSW02000011">
    <property type="protein sequence ID" value="KAG2388208.1"/>
    <property type="molecule type" value="Genomic_DNA"/>
</dbReference>
<dbReference type="InterPro" id="IPR045269">
    <property type="entry name" value="Atg1-like"/>
</dbReference>
<dbReference type="InterPro" id="IPR011009">
    <property type="entry name" value="Kinase-like_dom_sf"/>
</dbReference>
<evidence type="ECO:0000259" key="2">
    <source>
        <dbReference type="PROSITE" id="PS50011"/>
    </source>
</evidence>
<dbReference type="GO" id="GO:0010506">
    <property type="term" value="P:regulation of autophagy"/>
    <property type="evidence" value="ECO:0007669"/>
    <property type="project" value="InterPro"/>
</dbReference>
<organism evidence="3 4">
    <name type="scientific">Naegleria lovaniensis</name>
    <name type="common">Amoeba</name>
    <dbReference type="NCBI Taxonomy" id="51637"/>
    <lineage>
        <taxon>Eukaryota</taxon>
        <taxon>Discoba</taxon>
        <taxon>Heterolobosea</taxon>
        <taxon>Tetramitia</taxon>
        <taxon>Eutetramitia</taxon>
        <taxon>Vahlkampfiidae</taxon>
        <taxon>Naegleria</taxon>
    </lineage>
</organism>
<proteinExistence type="predicted"/>
<dbReference type="PROSITE" id="PS00108">
    <property type="entry name" value="PROTEIN_KINASE_ST"/>
    <property type="match status" value="1"/>
</dbReference>
<evidence type="ECO:0000313" key="3">
    <source>
        <dbReference type="EMBL" id="KAG2388208.1"/>
    </source>
</evidence>
<dbReference type="GeneID" id="68093514"/>
<name>A0AA88KN59_NAELO</name>
<protein>
    <recommendedName>
        <fullName evidence="2">Protein kinase domain-containing protein</fullName>
    </recommendedName>
</protein>
<dbReference type="PANTHER" id="PTHR24348">
    <property type="entry name" value="SERINE/THREONINE-PROTEIN KINASE UNC-51-RELATED"/>
    <property type="match status" value="1"/>
</dbReference>
<feature type="compositionally biased region" description="Low complexity" evidence="1">
    <location>
        <begin position="514"/>
        <end position="541"/>
    </location>
</feature>
<comment type="caution">
    <text evidence="3">The sequence shown here is derived from an EMBL/GenBank/DDBJ whole genome shotgun (WGS) entry which is preliminary data.</text>
</comment>
<feature type="region of interest" description="Disordered" evidence="1">
    <location>
        <begin position="342"/>
        <end position="377"/>
    </location>
</feature>
<dbReference type="SMART" id="SM00220">
    <property type="entry name" value="S_TKc"/>
    <property type="match status" value="1"/>
</dbReference>
<dbReference type="InterPro" id="IPR008271">
    <property type="entry name" value="Ser/Thr_kinase_AS"/>
</dbReference>
<dbReference type="SUPFAM" id="SSF56112">
    <property type="entry name" value="Protein kinase-like (PK-like)"/>
    <property type="match status" value="1"/>
</dbReference>
<evidence type="ECO:0000313" key="4">
    <source>
        <dbReference type="Proteomes" id="UP000816034"/>
    </source>
</evidence>
<gene>
    <name evidence="3" type="ORF">C9374_001058</name>
</gene>
<dbReference type="GO" id="GO:0005737">
    <property type="term" value="C:cytoplasm"/>
    <property type="evidence" value="ECO:0007669"/>
    <property type="project" value="TreeGrafter"/>
</dbReference>
<dbReference type="RefSeq" id="XP_044552200.1">
    <property type="nucleotide sequence ID" value="XM_044686139.1"/>
</dbReference>
<dbReference type="InterPro" id="IPR000719">
    <property type="entry name" value="Prot_kinase_dom"/>
</dbReference>
<dbReference type="Gene3D" id="1.10.510.10">
    <property type="entry name" value="Transferase(Phosphotransferase) domain 1"/>
    <property type="match status" value="1"/>
</dbReference>
<dbReference type="PROSITE" id="PS50011">
    <property type="entry name" value="PROTEIN_KINASE_DOM"/>
    <property type="match status" value="1"/>
</dbReference>
<feature type="region of interest" description="Disordered" evidence="1">
    <location>
        <begin position="511"/>
        <end position="549"/>
    </location>
</feature>
<dbReference type="AlphaFoldDB" id="A0AA88KN59"/>
<dbReference type="GO" id="GO:0005524">
    <property type="term" value="F:ATP binding"/>
    <property type="evidence" value="ECO:0007669"/>
    <property type="project" value="InterPro"/>
</dbReference>
<dbReference type="Pfam" id="PF00069">
    <property type="entry name" value="Pkinase"/>
    <property type="match status" value="1"/>
</dbReference>
<evidence type="ECO:0000256" key="1">
    <source>
        <dbReference type="SAM" id="MobiDB-lite"/>
    </source>
</evidence>
<feature type="domain" description="Protein kinase" evidence="2">
    <location>
        <begin position="4"/>
        <end position="276"/>
    </location>
</feature>